<organism evidence="4 5">
    <name type="scientific">Cereibacter azotoformans</name>
    <dbReference type="NCBI Taxonomy" id="43057"/>
    <lineage>
        <taxon>Bacteria</taxon>
        <taxon>Pseudomonadati</taxon>
        <taxon>Pseudomonadota</taxon>
        <taxon>Alphaproteobacteria</taxon>
        <taxon>Rhodobacterales</taxon>
        <taxon>Paracoccaceae</taxon>
        <taxon>Cereibacter</taxon>
    </lineage>
</organism>
<keyword evidence="1" id="KW-0812">Transmembrane</keyword>
<comment type="caution">
    <text evidence="4">The sequence shown here is derived from an EMBL/GenBank/DDBJ whole genome shotgun (WGS) entry which is preliminary data.</text>
</comment>
<protein>
    <submittedName>
        <fullName evidence="4">FHA domain-containing protein</fullName>
    </submittedName>
</protein>
<evidence type="ECO:0000256" key="1">
    <source>
        <dbReference type="SAM" id="Phobius"/>
    </source>
</evidence>
<dbReference type="InterPro" id="IPR036465">
    <property type="entry name" value="vWFA_dom_sf"/>
</dbReference>
<dbReference type="EMBL" id="QAOT01000029">
    <property type="protein sequence ID" value="PTR11118.1"/>
    <property type="molecule type" value="Genomic_DNA"/>
</dbReference>
<dbReference type="InterPro" id="IPR008984">
    <property type="entry name" value="SMAD_FHA_dom_sf"/>
</dbReference>
<feature type="transmembrane region" description="Helical" evidence="1">
    <location>
        <begin position="349"/>
        <end position="372"/>
    </location>
</feature>
<evidence type="ECO:0000313" key="4">
    <source>
        <dbReference type="EMBL" id="PTR11118.1"/>
    </source>
</evidence>
<gene>
    <name evidence="4" type="ORF">C8J28_12911</name>
</gene>
<evidence type="ECO:0000256" key="2">
    <source>
        <dbReference type="SAM" id="SignalP"/>
    </source>
</evidence>
<feature type="chain" id="PRO_5015662995" evidence="2">
    <location>
        <begin position="28"/>
        <end position="503"/>
    </location>
</feature>
<evidence type="ECO:0000313" key="5">
    <source>
        <dbReference type="Proteomes" id="UP000244060"/>
    </source>
</evidence>
<dbReference type="Gene3D" id="3.40.50.410">
    <property type="entry name" value="von Willebrand factor, type A domain"/>
    <property type="match status" value="1"/>
</dbReference>
<dbReference type="OrthoDB" id="151099at2"/>
<dbReference type="Proteomes" id="UP000244060">
    <property type="component" value="Unassembled WGS sequence"/>
</dbReference>
<feature type="signal peptide" evidence="2">
    <location>
        <begin position="1"/>
        <end position="27"/>
    </location>
</feature>
<dbReference type="AlphaFoldDB" id="A0A2T5JSP4"/>
<keyword evidence="2" id="KW-0732">Signal</keyword>
<dbReference type="SMART" id="SM00240">
    <property type="entry name" value="FHA"/>
    <property type="match status" value="1"/>
</dbReference>
<dbReference type="RefSeq" id="WP_108222545.1">
    <property type="nucleotide sequence ID" value="NZ_CP090022.1"/>
</dbReference>
<dbReference type="Pfam" id="PF00498">
    <property type="entry name" value="FHA"/>
    <property type="match status" value="1"/>
</dbReference>
<dbReference type="SUPFAM" id="SSF49879">
    <property type="entry name" value="SMAD/FHA domain"/>
    <property type="match status" value="1"/>
</dbReference>
<evidence type="ECO:0000259" key="3">
    <source>
        <dbReference type="PROSITE" id="PS50006"/>
    </source>
</evidence>
<dbReference type="InterPro" id="IPR000253">
    <property type="entry name" value="FHA_dom"/>
</dbReference>
<feature type="domain" description="FHA" evidence="3">
    <location>
        <begin position="430"/>
        <end position="479"/>
    </location>
</feature>
<keyword evidence="5" id="KW-1185">Reference proteome</keyword>
<sequence length="503" mass="52742">MMQAIGGFGRGVVLGLGLALAATGAGAEGVAETRSPATGLAVVDCKPAAPAPQDSCTLRIPPLHARGDMRGSGAGFSFIRPSDSRFPAAVLPSATMLLVDRTPGPGGARKPFIRFEKELVERLIGALPPQELVAIYTFDEGGTLQPLVPFTDLRQRAIAGMEGFVAGGVNTHIALNLLDAIKVLSERDDVLYRNIVVVTDGEEEGLFDDTVHERAVAERIAVSSLGFFWRGTGSAEIGRAKDYLDTRITTPGFGLTTTVMLRNRTQALAAVDEFAGRYASALQQSGLIVPEGKPEAADVVVETAAPKVGAPGGTATITHRVRFEPHKAEAPPAAEPKPEPGLIFGYPRMWVLGGGAGAMLLLIVLVALVVFVRRGGDGGEDELPLGEDDDLDFGAPGRPMMAAPAAPVRAMATLVREDTRERLVVPSPTATIGRAGTNAVPIPDDSVSRLHAELKLSGGGLMLTDMGSLNGTFVNGRRIKEGTCVKDGDQIGFGQIRLRLVAP</sequence>
<proteinExistence type="predicted"/>
<dbReference type="SUPFAM" id="SSF53300">
    <property type="entry name" value="vWA-like"/>
    <property type="match status" value="1"/>
</dbReference>
<dbReference type="CDD" id="cd00060">
    <property type="entry name" value="FHA"/>
    <property type="match status" value="1"/>
</dbReference>
<reference evidence="4 5" key="1">
    <citation type="submission" date="2018-04" db="EMBL/GenBank/DDBJ databases">
        <title>Genomic Encyclopedia of Type Strains, Phase III (KMG-III): the genomes of soil and plant-associated and newly described type strains.</title>
        <authorList>
            <person name="Whitman W."/>
        </authorList>
    </citation>
    <scope>NUCLEOTIDE SEQUENCE [LARGE SCALE GENOMIC DNA]</scope>
    <source>
        <strain evidence="4 5">KA25</strain>
    </source>
</reference>
<keyword evidence="1" id="KW-1133">Transmembrane helix</keyword>
<accession>A0A2T5JSP4</accession>
<dbReference type="Gene3D" id="2.60.200.20">
    <property type="match status" value="1"/>
</dbReference>
<dbReference type="InterPro" id="IPR050923">
    <property type="entry name" value="Cell_Proc_Reg/RNA_Proc"/>
</dbReference>
<dbReference type="PROSITE" id="PS50006">
    <property type="entry name" value="FHA_DOMAIN"/>
    <property type="match status" value="1"/>
</dbReference>
<name>A0A2T5JSP4_9RHOB</name>
<keyword evidence="1" id="KW-0472">Membrane</keyword>
<dbReference type="PANTHER" id="PTHR23308">
    <property type="entry name" value="NUCLEAR INHIBITOR OF PROTEIN PHOSPHATASE-1"/>
    <property type="match status" value="1"/>
</dbReference>
<dbReference type="CDD" id="cd00198">
    <property type="entry name" value="vWFA"/>
    <property type="match status" value="1"/>
</dbReference>